<evidence type="ECO:0000313" key="7">
    <source>
        <dbReference type="EMBL" id="KRL79943.1"/>
    </source>
</evidence>
<dbReference type="PATRIC" id="fig|1423740.3.peg.165"/>
<feature type="transmembrane region" description="Helical" evidence="6">
    <location>
        <begin position="446"/>
        <end position="471"/>
    </location>
</feature>
<evidence type="ECO:0000256" key="3">
    <source>
        <dbReference type="ARBA" id="ARBA00022692"/>
    </source>
</evidence>
<accession>A0A0R1TFA6</accession>
<dbReference type="CDD" id="cd13124">
    <property type="entry name" value="MATE_SpoVB_like"/>
    <property type="match status" value="1"/>
</dbReference>
<evidence type="ECO:0000256" key="2">
    <source>
        <dbReference type="ARBA" id="ARBA00022475"/>
    </source>
</evidence>
<dbReference type="Proteomes" id="UP000051048">
    <property type="component" value="Unassembled WGS sequence"/>
</dbReference>
<keyword evidence="5 6" id="KW-0472">Membrane</keyword>
<comment type="caution">
    <text evidence="7">The sequence shown here is derived from an EMBL/GenBank/DDBJ whole genome shotgun (WGS) entry which is preliminary data.</text>
</comment>
<feature type="transmembrane region" description="Helical" evidence="6">
    <location>
        <begin position="324"/>
        <end position="345"/>
    </location>
</feature>
<feature type="transmembrane region" description="Helical" evidence="6">
    <location>
        <begin position="186"/>
        <end position="209"/>
    </location>
</feature>
<dbReference type="PIRSF" id="PIRSF038958">
    <property type="entry name" value="PG_synth_SpoVB"/>
    <property type="match status" value="1"/>
</dbReference>
<feature type="transmembrane region" description="Helical" evidence="6">
    <location>
        <begin position="357"/>
        <end position="375"/>
    </location>
</feature>
<dbReference type="Pfam" id="PF01943">
    <property type="entry name" value="Polysacc_synt"/>
    <property type="match status" value="1"/>
</dbReference>
<dbReference type="STRING" id="1423740.FC36_GL000156"/>
<feature type="transmembrane region" description="Helical" evidence="6">
    <location>
        <begin position="9"/>
        <end position="31"/>
    </location>
</feature>
<feature type="transmembrane region" description="Helical" evidence="6">
    <location>
        <begin position="161"/>
        <end position="180"/>
    </location>
</feature>
<dbReference type="RefSeq" id="WP_025021062.1">
    <property type="nucleotide sequence ID" value="NZ_AZFH01000072.1"/>
</dbReference>
<evidence type="ECO:0000256" key="4">
    <source>
        <dbReference type="ARBA" id="ARBA00022989"/>
    </source>
</evidence>
<proteinExistence type="predicted"/>
<dbReference type="InterPro" id="IPR024923">
    <property type="entry name" value="PG_synth_SpoVB"/>
</dbReference>
<evidence type="ECO:0000256" key="5">
    <source>
        <dbReference type="ARBA" id="ARBA00023136"/>
    </source>
</evidence>
<feature type="transmembrane region" description="Helical" evidence="6">
    <location>
        <begin position="90"/>
        <end position="107"/>
    </location>
</feature>
<feature type="transmembrane region" description="Helical" evidence="6">
    <location>
        <begin position="477"/>
        <end position="500"/>
    </location>
</feature>
<dbReference type="EMBL" id="AZFH01000072">
    <property type="protein sequence ID" value="KRL79943.1"/>
    <property type="molecule type" value="Genomic_DNA"/>
</dbReference>
<name>A0A0R1TFA6_9LACO</name>
<evidence type="ECO:0000256" key="6">
    <source>
        <dbReference type="SAM" id="Phobius"/>
    </source>
</evidence>
<feature type="transmembrane region" description="Helical" evidence="6">
    <location>
        <begin position="412"/>
        <end position="434"/>
    </location>
</feature>
<feature type="transmembrane region" description="Helical" evidence="6">
    <location>
        <begin position="283"/>
        <end position="303"/>
    </location>
</feature>
<sequence>MKQKNSKKLVLKGALILSVASLIAKVLSAFYRIPFENLVGNTGFYVYQQIYPIYGIGMTFALSGFPVFISKLIAEQPSEEEKLALSRQMFAILMIFSLVIFLGLRFFKHLIAQAMGDPALEILIANVAWMFLLMPFLAVGRGYYQGKFNMVPTAISQVSEQLVRVLVILLAALLFVQRQWSVYQMGAYAMLGATIGGLVAGLSFGRFYLRDFFKYPGAKIKLNAQTLVKRLASEGVIICLFASLMVLLQLVDSFTVKQALQAGGMFDEMAKEVKGTYDRAQPLVQLGLVVAVSFSSTLLPALTKSLQAKRMIEFRWTAKALLRISLGIGTAATVGLMLLMPQINTLLFGDANQSKTIAVYVFSVVLVTVISAYNSILQSLNQYRSTVVALIVAIFVKWLLNSYLILRLGIMGASVATILGLAAGLVVIMLALPVEVTGLLTENNYLIKLVLTTLTMIITTGCWIWCLNYFFNLTRLAVLIELLLAVPVGVVSFVLAAVAFKLFTLREWLVIPGGRKFIRLLSKINLSL</sequence>
<feature type="transmembrane region" description="Helical" evidence="6">
    <location>
        <begin position="51"/>
        <end position="69"/>
    </location>
</feature>
<keyword evidence="4 6" id="KW-1133">Transmembrane helix</keyword>
<dbReference type="OrthoDB" id="9775950at2"/>
<dbReference type="PANTHER" id="PTHR30250:SF29">
    <property type="entry name" value="POLYSACCHARIDE BIOSYNTHESIS PROTEIN C-TERMINAL DOMAIN-CONTAINING PROTEIN"/>
    <property type="match status" value="1"/>
</dbReference>
<keyword evidence="3 6" id="KW-0812">Transmembrane</keyword>
<protein>
    <submittedName>
        <fullName evidence="7">Polysaccharide biosynthesis protein</fullName>
    </submittedName>
</protein>
<reference evidence="7 8" key="1">
    <citation type="journal article" date="2015" name="Genome Announc.">
        <title>Expanding the biotechnology potential of lactobacilli through comparative genomics of 213 strains and associated genera.</title>
        <authorList>
            <person name="Sun Z."/>
            <person name="Harris H.M."/>
            <person name="McCann A."/>
            <person name="Guo C."/>
            <person name="Argimon S."/>
            <person name="Zhang W."/>
            <person name="Yang X."/>
            <person name="Jeffery I.B."/>
            <person name="Cooney J.C."/>
            <person name="Kagawa T.F."/>
            <person name="Liu W."/>
            <person name="Song Y."/>
            <person name="Salvetti E."/>
            <person name="Wrobel A."/>
            <person name="Rasinkangas P."/>
            <person name="Parkhill J."/>
            <person name="Rea M.C."/>
            <person name="O'Sullivan O."/>
            <person name="Ritari J."/>
            <person name="Douillard F.P."/>
            <person name="Paul Ross R."/>
            <person name="Yang R."/>
            <person name="Briner A.E."/>
            <person name="Felis G.E."/>
            <person name="de Vos W.M."/>
            <person name="Barrangou R."/>
            <person name="Klaenhammer T.R."/>
            <person name="Caufield P.W."/>
            <person name="Cui Y."/>
            <person name="Zhang H."/>
            <person name="O'Toole P.W."/>
        </authorList>
    </citation>
    <scope>NUCLEOTIDE SEQUENCE [LARGE SCALE GENOMIC DNA]</scope>
    <source>
        <strain evidence="7 8">DSM 15833</strain>
    </source>
</reference>
<feature type="transmembrane region" description="Helical" evidence="6">
    <location>
        <begin position="387"/>
        <end position="406"/>
    </location>
</feature>
<dbReference type="PANTHER" id="PTHR30250">
    <property type="entry name" value="PST FAMILY PREDICTED COLANIC ACID TRANSPORTER"/>
    <property type="match status" value="1"/>
</dbReference>
<gene>
    <name evidence="7" type="ORF">FC36_GL000156</name>
</gene>
<dbReference type="InterPro" id="IPR002797">
    <property type="entry name" value="Polysacc_synth"/>
</dbReference>
<feature type="transmembrane region" description="Helical" evidence="6">
    <location>
        <begin position="230"/>
        <end position="251"/>
    </location>
</feature>
<feature type="transmembrane region" description="Helical" evidence="6">
    <location>
        <begin position="119"/>
        <end position="140"/>
    </location>
</feature>
<organism evidence="7 8">
    <name type="scientific">Ligilactobacillus equi DSM 15833 = JCM 10991</name>
    <dbReference type="NCBI Taxonomy" id="1423740"/>
    <lineage>
        <taxon>Bacteria</taxon>
        <taxon>Bacillati</taxon>
        <taxon>Bacillota</taxon>
        <taxon>Bacilli</taxon>
        <taxon>Lactobacillales</taxon>
        <taxon>Lactobacillaceae</taxon>
        <taxon>Ligilactobacillus</taxon>
    </lineage>
</organism>
<dbReference type="GO" id="GO:0005886">
    <property type="term" value="C:plasma membrane"/>
    <property type="evidence" value="ECO:0007669"/>
    <property type="project" value="UniProtKB-SubCell"/>
</dbReference>
<evidence type="ECO:0000313" key="8">
    <source>
        <dbReference type="Proteomes" id="UP000051048"/>
    </source>
</evidence>
<dbReference type="InterPro" id="IPR050833">
    <property type="entry name" value="Poly_Biosynth_Transport"/>
</dbReference>
<dbReference type="AlphaFoldDB" id="A0A0R1TFA6"/>
<evidence type="ECO:0000256" key="1">
    <source>
        <dbReference type="ARBA" id="ARBA00004651"/>
    </source>
</evidence>
<keyword evidence="2" id="KW-1003">Cell membrane</keyword>
<comment type="subcellular location">
    <subcellularLocation>
        <location evidence="1">Cell membrane</location>
        <topology evidence="1">Multi-pass membrane protein</topology>
    </subcellularLocation>
</comment>